<protein>
    <recommendedName>
        <fullName evidence="3">Co-chaperone DjlA N-terminal domain-containing protein</fullName>
    </recommendedName>
</protein>
<dbReference type="PATRIC" id="fig|1641875.4.peg.4354"/>
<keyword evidence="2" id="KW-1185">Reference proteome</keyword>
<evidence type="ECO:0008006" key="3">
    <source>
        <dbReference type="Google" id="ProtNLM"/>
    </source>
</evidence>
<dbReference type="RefSeq" id="WP_057792746.1">
    <property type="nucleotide sequence ID" value="NZ_LAXJ01000008.1"/>
</dbReference>
<dbReference type="Proteomes" id="UP000051295">
    <property type="component" value="Unassembled WGS sequence"/>
</dbReference>
<evidence type="ECO:0000313" key="2">
    <source>
        <dbReference type="Proteomes" id="UP000051295"/>
    </source>
</evidence>
<dbReference type="AlphaFoldDB" id="A0A0T5NVF7"/>
<reference evidence="1 2" key="1">
    <citation type="submission" date="2015-04" db="EMBL/GenBank/DDBJ databases">
        <title>The draft genome sequence of Roseovarius sp.R12b.</title>
        <authorList>
            <person name="Li G."/>
            <person name="Lai Q."/>
            <person name="Shao Z."/>
            <person name="Yan P."/>
        </authorList>
    </citation>
    <scope>NUCLEOTIDE SEQUENCE [LARGE SCALE GENOMIC DNA]</scope>
    <source>
        <strain evidence="1 2">R12B</strain>
    </source>
</reference>
<name>A0A0T5NVF7_9RHOB</name>
<accession>A0A0T5NVF7</accession>
<proteinExistence type="predicted"/>
<dbReference type="EMBL" id="LAXJ01000008">
    <property type="protein sequence ID" value="KRS12833.1"/>
    <property type="molecule type" value="Genomic_DNA"/>
</dbReference>
<gene>
    <name evidence="1" type="ORF">XM53_09705</name>
</gene>
<evidence type="ECO:0000313" key="1">
    <source>
        <dbReference type="EMBL" id="KRS12833.1"/>
    </source>
</evidence>
<dbReference type="OrthoDB" id="8478875at2"/>
<organism evidence="1 2">
    <name type="scientific">Roseovarius atlanticus</name>
    <dbReference type="NCBI Taxonomy" id="1641875"/>
    <lineage>
        <taxon>Bacteria</taxon>
        <taxon>Pseudomonadati</taxon>
        <taxon>Pseudomonadota</taxon>
        <taxon>Alphaproteobacteria</taxon>
        <taxon>Rhodobacterales</taxon>
        <taxon>Roseobacteraceae</taxon>
        <taxon>Roseovarius</taxon>
    </lineage>
</organism>
<comment type="caution">
    <text evidence="1">The sequence shown here is derived from an EMBL/GenBank/DDBJ whole genome shotgun (WGS) entry which is preliminary data.</text>
</comment>
<sequence>MHIILGLIGLATAAYFLVIRARNAAHVASDLSDMARDVRSAARRFGFKRQTNIHPVETIEDPNLAIAALGTAFVEMDDLPTKEQRDALNAAVRDQLRMSATDADESLILGHWFVSECHGPETAVPRLSRKLYKLDGQASFEPLLSVVTATAQASNGDLNAKQREALDEIRRAFRIK</sequence>